<organism evidence="1 2">
    <name type="scientific">uncultured phage cr111_1</name>
    <dbReference type="NCBI Taxonomy" id="2772071"/>
    <lineage>
        <taxon>Viruses</taxon>
        <taxon>Duplodnaviria</taxon>
        <taxon>Heunggongvirae</taxon>
        <taxon>Uroviricota</taxon>
        <taxon>Caudoviricetes</taxon>
        <taxon>Crassvirales</taxon>
        <taxon>Steigviridae</taxon>
        <taxon>Asinivirinae</taxon>
        <taxon>Lahndsivirus</taxon>
        <taxon>Lahndsivirus rarus</taxon>
    </lineage>
</organism>
<dbReference type="GeneID" id="65129726"/>
<evidence type="ECO:0000313" key="1">
    <source>
        <dbReference type="EMBL" id="QOR59205.1"/>
    </source>
</evidence>
<dbReference type="Proteomes" id="UP000594132">
    <property type="component" value="Segment"/>
</dbReference>
<dbReference type="KEGG" id="vg:65129726"/>
<dbReference type="RefSeq" id="YP_010111363.1">
    <property type="nucleotide sequence ID" value="NC_055880.1"/>
</dbReference>
<accession>A0A7M1RXN8</accession>
<keyword evidence="2" id="KW-1185">Reference proteome</keyword>
<dbReference type="EMBL" id="MT774387">
    <property type="protein sequence ID" value="QOR59205.1"/>
    <property type="molecule type" value="Genomic_DNA"/>
</dbReference>
<protein>
    <submittedName>
        <fullName evidence="1">Uncharacterized protein</fullName>
    </submittedName>
</protein>
<proteinExistence type="predicted"/>
<evidence type="ECO:0000313" key="2">
    <source>
        <dbReference type="Proteomes" id="UP000594132"/>
    </source>
</evidence>
<sequence length="119" mass="13633">MKAYSKEAPKQVELISPETYRVRWDIYKAREETEDGVVEQYVCNECTVYAPLTQDSILQAAIRAGISQSEELKLINDYNAYTLGLTTDPMVVDRYKSYIGWRANLKIKIDTLCASNNIK</sequence>
<reference evidence="1 2" key="1">
    <citation type="submission" date="2020-07" db="EMBL/GenBank/DDBJ databases">
        <title>Taxonomic proposal: Crassvirales, a new order of highly abundant and diverse bacterial viruses.</title>
        <authorList>
            <person name="Shkoporov A.N."/>
            <person name="Stockdale S.R."/>
            <person name="Guerin E."/>
            <person name="Ross R.P."/>
            <person name="Hill C."/>
        </authorList>
    </citation>
    <scope>NUCLEOTIDE SEQUENCE [LARGE SCALE GENOMIC DNA]</scope>
</reference>
<name>A0A7M1RXN8_9CAUD</name>